<evidence type="ECO:0000313" key="1">
    <source>
        <dbReference type="EMBL" id="OLQ81143.1"/>
    </source>
</evidence>
<dbReference type="Proteomes" id="UP000186905">
    <property type="component" value="Unassembled WGS sequence"/>
</dbReference>
<proteinExistence type="predicted"/>
<keyword evidence="2" id="KW-1185">Reference proteome</keyword>
<sequence length="169" mass="18865">MILTTKQLTQAYGVMLQGLVSLDDNLRQGVLVYIESLMLEQGIKREKYLSLDDLNGHYPYVCMGSYMPIDFFNVDSPCSMAACNDQSFKPISLKLCTVIQNEHKPVHRWHTVGTFRCDDIVGAIDALLETLSNDGFFKQCVTCNTIRPAGYLGHDQVCNCCSDELLGVA</sequence>
<dbReference type="AlphaFoldDB" id="A0A1Q9H0W8"/>
<protein>
    <submittedName>
        <fullName evidence="1">Uncharacterized protein</fullName>
    </submittedName>
</protein>
<organism evidence="1 2">
    <name type="scientific">Photobacterium proteolyticum</name>
    <dbReference type="NCBI Taxonomy" id="1903952"/>
    <lineage>
        <taxon>Bacteria</taxon>
        <taxon>Pseudomonadati</taxon>
        <taxon>Pseudomonadota</taxon>
        <taxon>Gammaproteobacteria</taxon>
        <taxon>Vibrionales</taxon>
        <taxon>Vibrionaceae</taxon>
        <taxon>Photobacterium</taxon>
    </lineage>
</organism>
<evidence type="ECO:0000313" key="2">
    <source>
        <dbReference type="Proteomes" id="UP000186905"/>
    </source>
</evidence>
<comment type="caution">
    <text evidence="1">The sequence shown here is derived from an EMBL/GenBank/DDBJ whole genome shotgun (WGS) entry which is preliminary data.</text>
</comment>
<gene>
    <name evidence="1" type="ORF">BIT28_07925</name>
</gene>
<name>A0A1Q9H0W8_9GAMM</name>
<accession>A0A1Q9H0W8</accession>
<reference evidence="1 2" key="1">
    <citation type="submission" date="2016-09" db="EMBL/GenBank/DDBJ databases">
        <title>Photobacterium proteolyticum sp. nov. a protease producing bacterium isolated from ocean sediments of Laizhou Bay.</title>
        <authorList>
            <person name="Li Y."/>
        </authorList>
    </citation>
    <scope>NUCLEOTIDE SEQUENCE [LARGE SCALE GENOMIC DNA]</scope>
    <source>
        <strain evidence="1 2">13-12</strain>
    </source>
</reference>
<dbReference type="EMBL" id="MJIL01000044">
    <property type="protein sequence ID" value="OLQ81143.1"/>
    <property type="molecule type" value="Genomic_DNA"/>
</dbReference>